<dbReference type="PRINTS" id="PR00081">
    <property type="entry name" value="GDHRDH"/>
</dbReference>
<dbReference type="EMBL" id="KB445552">
    <property type="protein sequence ID" value="EMC98748.1"/>
    <property type="molecule type" value="Genomic_DNA"/>
</dbReference>
<reference evidence="1 2" key="1">
    <citation type="journal article" date="2012" name="PLoS Pathog.">
        <title>Diverse lifestyles and strategies of plant pathogenesis encoded in the genomes of eighteen Dothideomycetes fungi.</title>
        <authorList>
            <person name="Ohm R.A."/>
            <person name="Feau N."/>
            <person name="Henrissat B."/>
            <person name="Schoch C.L."/>
            <person name="Horwitz B.A."/>
            <person name="Barry K.W."/>
            <person name="Condon B.J."/>
            <person name="Copeland A.C."/>
            <person name="Dhillon B."/>
            <person name="Glaser F."/>
            <person name="Hesse C.N."/>
            <person name="Kosti I."/>
            <person name="LaButti K."/>
            <person name="Lindquist E.A."/>
            <person name="Lucas S."/>
            <person name="Salamov A.A."/>
            <person name="Bradshaw R.E."/>
            <person name="Ciuffetti L."/>
            <person name="Hamelin R.C."/>
            <person name="Kema G.H.J."/>
            <person name="Lawrence C."/>
            <person name="Scott J.A."/>
            <person name="Spatafora J.W."/>
            <person name="Turgeon B.G."/>
            <person name="de Wit P.J.G.M."/>
            <person name="Zhong S."/>
            <person name="Goodwin S.B."/>
            <person name="Grigoriev I.V."/>
        </authorList>
    </citation>
    <scope>NUCLEOTIDE SEQUENCE [LARGE SCALE GENOMIC DNA]</scope>
    <source>
        <strain evidence="1 2">UAMH 10762</strain>
    </source>
</reference>
<accession>M2N435</accession>
<dbReference type="SUPFAM" id="SSF51735">
    <property type="entry name" value="NAD(P)-binding Rossmann-fold domains"/>
    <property type="match status" value="1"/>
</dbReference>
<dbReference type="Proteomes" id="UP000011761">
    <property type="component" value="Unassembled WGS sequence"/>
</dbReference>
<dbReference type="GeneID" id="19113387"/>
<dbReference type="OMA" id="NIYLVCA"/>
<keyword evidence="2" id="KW-1185">Reference proteome</keyword>
<name>M2N435_BAUPA</name>
<dbReference type="Pfam" id="PF00106">
    <property type="entry name" value="adh_short"/>
    <property type="match status" value="1"/>
</dbReference>
<dbReference type="PANTHER" id="PTHR45458:SF3">
    <property type="entry name" value="CHAIN DEHYDROGENASE (ATSC), PUTATIVE-RELATED"/>
    <property type="match status" value="1"/>
</dbReference>
<dbReference type="KEGG" id="bcom:BAUCODRAFT_379497"/>
<dbReference type="eggNOG" id="KOG1611">
    <property type="taxonomic scope" value="Eukaryota"/>
</dbReference>
<evidence type="ECO:0000313" key="2">
    <source>
        <dbReference type="Proteomes" id="UP000011761"/>
    </source>
</evidence>
<dbReference type="RefSeq" id="XP_007673911.1">
    <property type="nucleotide sequence ID" value="XM_007675721.1"/>
</dbReference>
<dbReference type="HOGENOM" id="CLU_010194_9_2_1"/>
<evidence type="ECO:0008006" key="3">
    <source>
        <dbReference type="Google" id="ProtNLM"/>
    </source>
</evidence>
<dbReference type="OrthoDB" id="7289984at2759"/>
<gene>
    <name evidence="1" type="ORF">BAUCODRAFT_379497</name>
</gene>
<sequence>MPSYVVTGSNRGLGYAFLVHLAAIPGNTVIGLARDVAKTKEKLATDGINNVHVFAADITDIKALQLAAEETAKITGGSLDVLINNAGYVSKQSAWSSLPDITPEALEEDLLTSFKINVVGVAHTISAFLPLIRKGQQKKVITISTGMADLDFTNHFTIPIAGPYAVSKAGTNELVAKYNAAAGKAEGILFMSISPGVVATSDEPPTEQDMAGAQAMFAMFSAYAPDFKGPMQPAESVQMVMQVVDKATVETMGGAFVSHFGTKQWL</sequence>
<dbReference type="AlphaFoldDB" id="M2N435"/>
<proteinExistence type="predicted"/>
<dbReference type="Gene3D" id="3.40.50.720">
    <property type="entry name" value="NAD(P)-binding Rossmann-like Domain"/>
    <property type="match status" value="1"/>
</dbReference>
<organism evidence="1 2">
    <name type="scientific">Baudoinia panamericana (strain UAMH 10762)</name>
    <name type="common">Angels' share fungus</name>
    <name type="synonym">Baudoinia compniacensis (strain UAMH 10762)</name>
    <dbReference type="NCBI Taxonomy" id="717646"/>
    <lineage>
        <taxon>Eukaryota</taxon>
        <taxon>Fungi</taxon>
        <taxon>Dikarya</taxon>
        <taxon>Ascomycota</taxon>
        <taxon>Pezizomycotina</taxon>
        <taxon>Dothideomycetes</taxon>
        <taxon>Dothideomycetidae</taxon>
        <taxon>Mycosphaerellales</taxon>
        <taxon>Teratosphaeriaceae</taxon>
        <taxon>Baudoinia</taxon>
    </lineage>
</organism>
<dbReference type="PANTHER" id="PTHR45458">
    <property type="entry name" value="SHORT-CHAIN DEHYDROGENASE/REDUCTASE SDR"/>
    <property type="match status" value="1"/>
</dbReference>
<dbReference type="GO" id="GO:0016616">
    <property type="term" value="F:oxidoreductase activity, acting on the CH-OH group of donors, NAD or NADP as acceptor"/>
    <property type="evidence" value="ECO:0007669"/>
    <property type="project" value="TreeGrafter"/>
</dbReference>
<evidence type="ECO:0000313" key="1">
    <source>
        <dbReference type="EMBL" id="EMC98748.1"/>
    </source>
</evidence>
<dbReference type="InterPro" id="IPR052184">
    <property type="entry name" value="SDR_enzymes"/>
</dbReference>
<dbReference type="InterPro" id="IPR036291">
    <property type="entry name" value="NAD(P)-bd_dom_sf"/>
</dbReference>
<protein>
    <recommendedName>
        <fullName evidence="3">NAD(P)-binding protein</fullName>
    </recommendedName>
</protein>
<dbReference type="InterPro" id="IPR002347">
    <property type="entry name" value="SDR_fam"/>
</dbReference>